<evidence type="ECO:0000313" key="1">
    <source>
        <dbReference type="EMBL" id="RZQ64560.1"/>
    </source>
</evidence>
<dbReference type="Gene3D" id="2.60.40.1890">
    <property type="entry name" value="PCu(A)C copper chaperone"/>
    <property type="match status" value="1"/>
</dbReference>
<proteinExistence type="predicted"/>
<protein>
    <submittedName>
        <fullName evidence="1">Copper chaperone PCu(A)C</fullName>
    </submittedName>
</protein>
<accession>A0A4Q7J9U4</accession>
<reference evidence="1 2" key="1">
    <citation type="submission" date="2019-02" db="EMBL/GenBank/DDBJ databases">
        <title>Draft genome sequence of Amycolatopsis sp. 8-3EHSu isolated from roots of Suaeda maritima.</title>
        <authorList>
            <person name="Duangmal K."/>
            <person name="Chantavorakit T."/>
        </authorList>
    </citation>
    <scope>NUCLEOTIDE SEQUENCE [LARGE SCALE GENOMIC DNA]</scope>
    <source>
        <strain evidence="1 2">8-3EHSu</strain>
    </source>
</reference>
<dbReference type="OrthoDB" id="5188566at2"/>
<name>A0A4Q7J9U4_9PSEU</name>
<dbReference type="SUPFAM" id="SSF110087">
    <property type="entry name" value="DR1885-like metal-binding protein"/>
    <property type="match status" value="1"/>
</dbReference>
<dbReference type="AlphaFoldDB" id="A0A4Q7J9U4"/>
<dbReference type="Proteomes" id="UP000292003">
    <property type="component" value="Unassembled WGS sequence"/>
</dbReference>
<evidence type="ECO:0000313" key="2">
    <source>
        <dbReference type="Proteomes" id="UP000292003"/>
    </source>
</evidence>
<keyword evidence="2" id="KW-1185">Reference proteome</keyword>
<organism evidence="1 2">
    <name type="scientific">Amycolatopsis suaedae</name>
    <dbReference type="NCBI Taxonomy" id="2510978"/>
    <lineage>
        <taxon>Bacteria</taxon>
        <taxon>Bacillati</taxon>
        <taxon>Actinomycetota</taxon>
        <taxon>Actinomycetes</taxon>
        <taxon>Pseudonocardiales</taxon>
        <taxon>Pseudonocardiaceae</taxon>
        <taxon>Amycolatopsis</taxon>
    </lineage>
</organism>
<dbReference type="Pfam" id="PF04314">
    <property type="entry name" value="PCuAC"/>
    <property type="match status" value="1"/>
</dbReference>
<dbReference type="RefSeq" id="WP_130474359.1">
    <property type="nucleotide sequence ID" value="NZ_SFCC01000003.1"/>
</dbReference>
<dbReference type="EMBL" id="SFCC01000003">
    <property type="protein sequence ID" value="RZQ64560.1"/>
    <property type="molecule type" value="Genomic_DNA"/>
</dbReference>
<comment type="caution">
    <text evidence="1">The sequence shown here is derived from an EMBL/GenBank/DDBJ whole genome shotgun (WGS) entry which is preliminary data.</text>
</comment>
<sequence>MVEHGQGADTLGTNTEVGAVKLRNVYVERPPAGAYRPGEDARVAISLFATGRTDDRLTGVTSTDARAVRMRWDRACDGAAEPVLSIPLRGGEVPSPSGTPVTGHLPYYLTISDFNREVPAGTTVPLTFTFAHAGEVTLQAKVQPRDDSDEPADYACLTDPIRGPVVDR</sequence>
<dbReference type="InterPro" id="IPR036182">
    <property type="entry name" value="PCuAC_sf"/>
</dbReference>
<gene>
    <name evidence="1" type="ORF">EWH70_06520</name>
</gene>
<dbReference type="InterPro" id="IPR007410">
    <property type="entry name" value="LpqE-like"/>
</dbReference>